<keyword evidence="3" id="KW-0677">Repeat</keyword>
<dbReference type="CDD" id="cd10719">
    <property type="entry name" value="DnaJ_zf"/>
    <property type="match status" value="1"/>
</dbReference>
<dbReference type="GO" id="GO:0005524">
    <property type="term" value="F:ATP binding"/>
    <property type="evidence" value="ECO:0007669"/>
    <property type="project" value="InterPro"/>
</dbReference>
<organism evidence="13 14">
    <name type="scientific">Wickerhamomyces anomalus (strain ATCC 58044 / CBS 1984 / NCYC 433 / NRRL Y-366-8)</name>
    <name type="common">Yeast</name>
    <name type="synonym">Hansenula anomala</name>
    <dbReference type="NCBI Taxonomy" id="683960"/>
    <lineage>
        <taxon>Eukaryota</taxon>
        <taxon>Fungi</taxon>
        <taxon>Dikarya</taxon>
        <taxon>Ascomycota</taxon>
        <taxon>Saccharomycotina</taxon>
        <taxon>Saccharomycetes</taxon>
        <taxon>Phaffomycetales</taxon>
        <taxon>Wickerhamomycetaceae</taxon>
        <taxon>Wickerhamomyces</taxon>
    </lineage>
</organism>
<dbReference type="PANTHER" id="PTHR43096">
    <property type="entry name" value="DNAJ HOMOLOG 1, MITOCHONDRIAL-RELATED"/>
    <property type="match status" value="1"/>
</dbReference>
<dbReference type="SUPFAM" id="SSF46565">
    <property type="entry name" value="Chaperone J-domain"/>
    <property type="match status" value="1"/>
</dbReference>
<dbReference type="InterPro" id="IPR002939">
    <property type="entry name" value="DnaJ_C"/>
</dbReference>
<dbReference type="AlphaFoldDB" id="A0A1E3P8Y4"/>
<dbReference type="PROSITE" id="PS50076">
    <property type="entry name" value="DNAJ_2"/>
    <property type="match status" value="1"/>
</dbReference>
<dbReference type="Gene3D" id="2.10.230.10">
    <property type="entry name" value="Heat shock protein DnaJ, cysteine-rich domain"/>
    <property type="match status" value="1"/>
</dbReference>
<gene>
    <name evidence="13" type="ORF">WICANDRAFT_27317</name>
</gene>
<dbReference type="GO" id="GO:0006515">
    <property type="term" value="P:protein quality control for misfolded or incompletely synthesized proteins"/>
    <property type="evidence" value="ECO:0007669"/>
    <property type="project" value="EnsemblFungi"/>
</dbReference>
<evidence type="ECO:0000256" key="10">
    <source>
        <dbReference type="PROSITE-ProRule" id="PRU00546"/>
    </source>
</evidence>
<accession>A0A1E3P8Y4</accession>
<dbReference type="GO" id="GO:0008270">
    <property type="term" value="F:zinc ion binding"/>
    <property type="evidence" value="ECO:0007669"/>
    <property type="project" value="UniProtKB-KW"/>
</dbReference>
<dbReference type="GO" id="GO:0031072">
    <property type="term" value="F:heat shock protein binding"/>
    <property type="evidence" value="ECO:0007669"/>
    <property type="project" value="InterPro"/>
</dbReference>
<evidence type="ECO:0000256" key="1">
    <source>
        <dbReference type="ARBA" id="ARBA00004173"/>
    </source>
</evidence>
<dbReference type="PROSITE" id="PS00636">
    <property type="entry name" value="DNAJ_1"/>
    <property type="match status" value="1"/>
</dbReference>
<dbReference type="InterPro" id="IPR012724">
    <property type="entry name" value="DnaJ"/>
</dbReference>
<dbReference type="STRING" id="683960.A0A1E3P8Y4"/>
<dbReference type="Proteomes" id="UP000094112">
    <property type="component" value="Unassembled WGS sequence"/>
</dbReference>
<reference evidence="13 14" key="1">
    <citation type="journal article" date="2016" name="Proc. Natl. Acad. Sci. U.S.A.">
        <title>Comparative genomics of biotechnologically important yeasts.</title>
        <authorList>
            <person name="Riley R."/>
            <person name="Haridas S."/>
            <person name="Wolfe K.H."/>
            <person name="Lopes M.R."/>
            <person name="Hittinger C.T."/>
            <person name="Goeker M."/>
            <person name="Salamov A.A."/>
            <person name="Wisecaver J.H."/>
            <person name="Long T.M."/>
            <person name="Calvey C.H."/>
            <person name="Aerts A.L."/>
            <person name="Barry K.W."/>
            <person name="Choi C."/>
            <person name="Clum A."/>
            <person name="Coughlan A.Y."/>
            <person name="Deshpande S."/>
            <person name="Douglass A.P."/>
            <person name="Hanson S.J."/>
            <person name="Klenk H.-P."/>
            <person name="LaButti K.M."/>
            <person name="Lapidus A."/>
            <person name="Lindquist E.A."/>
            <person name="Lipzen A.M."/>
            <person name="Meier-Kolthoff J.P."/>
            <person name="Ohm R.A."/>
            <person name="Otillar R.P."/>
            <person name="Pangilinan J.L."/>
            <person name="Peng Y."/>
            <person name="Rokas A."/>
            <person name="Rosa C.A."/>
            <person name="Scheuner C."/>
            <person name="Sibirny A.A."/>
            <person name="Slot J.C."/>
            <person name="Stielow J.B."/>
            <person name="Sun H."/>
            <person name="Kurtzman C.P."/>
            <person name="Blackwell M."/>
            <person name="Grigoriev I.V."/>
            <person name="Jeffries T.W."/>
        </authorList>
    </citation>
    <scope>NUCLEOTIDE SEQUENCE [LARGE SCALE GENOMIC DNA]</scope>
    <source>
        <strain evidence="14">ATCC 58044 / CBS 1984 / NCYC 433 / NRRL Y-366-8</strain>
    </source>
</reference>
<dbReference type="Gene3D" id="1.10.287.110">
    <property type="entry name" value="DnaJ domain"/>
    <property type="match status" value="1"/>
</dbReference>
<evidence type="ECO:0000256" key="6">
    <source>
        <dbReference type="ARBA" id="ARBA00022946"/>
    </source>
</evidence>
<dbReference type="Pfam" id="PF01556">
    <property type="entry name" value="DnaJ_C"/>
    <property type="match status" value="1"/>
</dbReference>
<dbReference type="InterPro" id="IPR001305">
    <property type="entry name" value="HSP_DnaJ_Cys-rich_dom"/>
</dbReference>
<proteinExistence type="inferred from homology"/>
<dbReference type="HAMAP" id="MF_01152">
    <property type="entry name" value="DnaJ"/>
    <property type="match status" value="1"/>
</dbReference>
<evidence type="ECO:0000256" key="5">
    <source>
        <dbReference type="ARBA" id="ARBA00022833"/>
    </source>
</evidence>
<dbReference type="FunFam" id="1.10.287.110:FF:000053">
    <property type="entry name" value="Putative Mitochondrial DnaJ chaperone"/>
    <property type="match status" value="1"/>
</dbReference>
<evidence type="ECO:0000313" key="14">
    <source>
        <dbReference type="Proteomes" id="UP000094112"/>
    </source>
</evidence>
<feature type="domain" description="CR-type" evidence="12">
    <location>
        <begin position="216"/>
        <end position="297"/>
    </location>
</feature>
<keyword evidence="14" id="KW-1185">Reference proteome</keyword>
<dbReference type="FunFam" id="2.60.260.20:FF:000005">
    <property type="entry name" value="Chaperone protein dnaJ 1, mitochondrial"/>
    <property type="match status" value="1"/>
</dbReference>
<keyword evidence="6" id="KW-0809">Transit peptide</keyword>
<protein>
    <recommendedName>
        <fullName evidence="9">DnaJ homolog 1, mitochondrial</fullName>
    </recommendedName>
</protein>
<evidence type="ECO:0000256" key="3">
    <source>
        <dbReference type="ARBA" id="ARBA00022737"/>
    </source>
</evidence>
<keyword evidence="5 10" id="KW-0862">Zinc</keyword>
<feature type="zinc finger region" description="CR-type" evidence="10">
    <location>
        <begin position="216"/>
        <end position="297"/>
    </location>
</feature>
<dbReference type="InterPro" id="IPR036410">
    <property type="entry name" value="HSP_DnaJ_Cys-rich_dom_sf"/>
</dbReference>
<dbReference type="InterPro" id="IPR018253">
    <property type="entry name" value="DnaJ_domain_CS"/>
</dbReference>
<keyword evidence="7" id="KW-0496">Mitochondrion</keyword>
<dbReference type="GO" id="GO:0051082">
    <property type="term" value="F:unfolded protein binding"/>
    <property type="evidence" value="ECO:0007669"/>
    <property type="project" value="EnsemblFungi"/>
</dbReference>
<dbReference type="SMART" id="SM00271">
    <property type="entry name" value="DnaJ"/>
    <property type="match status" value="1"/>
</dbReference>
<evidence type="ECO:0000256" key="7">
    <source>
        <dbReference type="ARBA" id="ARBA00023128"/>
    </source>
</evidence>
<sequence length="498" mass="52679">MAKSVICSLHTINQNVGKLATRSFSTAARRPIPNSIYAQSLKSSSFFRNKKSFHATSRALAVQDPYKALGVDKSASASDIKKAYYKLAKKYHPDINKEDGAEKRFHDIQGAYEILSDAEKKQQYDQFGSAAFDQNGNSAYGGGGGNPFGGGSPFGNAQGFGGFGNINFEDLFGSAFGGAGRGRGGGRGGSSYVTEYRGDDIEVVKYLTFKEAIFGVQNTKVNYSVLDSCGTCKGSGLKEGKKKSTCSACGGTGSTVHYMQGGFQMASTCMSCEGSGVSINPSDACGSCRGDGVSQANKSTEVDLPPGLSDGMRLRVSGEGDAPKVTTGPGIRIQKGDLIIRMRVKPDPRFKVSGSDIICKTNIPYTTAALGGQVEIPTVDGPSVRLRVPSGTETGSTLSISGKGVPIRNNINNRGDLKIEFTVKIPKPDGAAQTALLEALADSIGDNNAKRTNIDWKASSNADSTSDKCSSDHPSNLKKIENFLSDAFKRITKNKDDK</sequence>
<dbReference type="SUPFAM" id="SSF57938">
    <property type="entry name" value="DnaJ/Hsp40 cysteine-rich domain"/>
    <property type="match status" value="1"/>
</dbReference>
<dbReference type="FunFam" id="2.10.230.10:FF:000001">
    <property type="entry name" value="DnaJ subfamily A member 2"/>
    <property type="match status" value="1"/>
</dbReference>
<feature type="domain" description="J" evidence="11">
    <location>
        <begin position="64"/>
        <end position="128"/>
    </location>
</feature>
<evidence type="ECO:0000259" key="12">
    <source>
        <dbReference type="PROSITE" id="PS51188"/>
    </source>
</evidence>
<dbReference type="PRINTS" id="PR00625">
    <property type="entry name" value="JDOMAIN"/>
</dbReference>
<dbReference type="RefSeq" id="XP_019041080.1">
    <property type="nucleotide sequence ID" value="XM_019181355.1"/>
</dbReference>
<dbReference type="GO" id="GO:0006458">
    <property type="term" value="P:'de novo' protein folding"/>
    <property type="evidence" value="ECO:0007669"/>
    <property type="project" value="EnsemblFungi"/>
</dbReference>
<dbReference type="GO" id="GO:0072655">
    <property type="term" value="P:establishment of protein localization to mitochondrion"/>
    <property type="evidence" value="ECO:0007669"/>
    <property type="project" value="UniProtKB-ARBA"/>
</dbReference>
<dbReference type="Pfam" id="PF00684">
    <property type="entry name" value="DnaJ_CXXCXGXG"/>
    <property type="match status" value="1"/>
</dbReference>
<dbReference type="PROSITE" id="PS51188">
    <property type="entry name" value="ZF_CR"/>
    <property type="match status" value="1"/>
</dbReference>
<dbReference type="Pfam" id="PF00226">
    <property type="entry name" value="DnaJ"/>
    <property type="match status" value="1"/>
</dbReference>
<comment type="subcellular location">
    <subcellularLocation>
        <location evidence="1">Mitochondrion</location>
    </subcellularLocation>
</comment>
<dbReference type="PANTHER" id="PTHR43096:SF52">
    <property type="entry name" value="DNAJ HOMOLOG 1, MITOCHONDRIAL-RELATED"/>
    <property type="match status" value="1"/>
</dbReference>
<evidence type="ECO:0000256" key="4">
    <source>
        <dbReference type="ARBA" id="ARBA00022771"/>
    </source>
</evidence>
<keyword evidence="2 10" id="KW-0479">Metal-binding</keyword>
<dbReference type="CDD" id="cd10747">
    <property type="entry name" value="DnaJ_C"/>
    <property type="match status" value="1"/>
</dbReference>
<dbReference type="InterPro" id="IPR008971">
    <property type="entry name" value="HSP40/DnaJ_pept-bd"/>
</dbReference>
<dbReference type="InterPro" id="IPR036869">
    <property type="entry name" value="J_dom_sf"/>
</dbReference>
<keyword evidence="8" id="KW-0143">Chaperone</keyword>
<dbReference type="GO" id="GO:0001671">
    <property type="term" value="F:ATPase activator activity"/>
    <property type="evidence" value="ECO:0007669"/>
    <property type="project" value="EnsemblFungi"/>
</dbReference>
<dbReference type="CDD" id="cd06257">
    <property type="entry name" value="DnaJ"/>
    <property type="match status" value="1"/>
</dbReference>
<name>A0A1E3P8Y4_WICAA</name>
<evidence type="ECO:0000256" key="9">
    <source>
        <dbReference type="ARBA" id="ARBA00072890"/>
    </source>
</evidence>
<dbReference type="GO" id="GO:0005759">
    <property type="term" value="C:mitochondrial matrix"/>
    <property type="evidence" value="ECO:0007669"/>
    <property type="project" value="EnsemblFungi"/>
</dbReference>
<keyword evidence="4 10" id="KW-0863">Zinc-finger</keyword>
<dbReference type="Gene3D" id="2.60.260.20">
    <property type="entry name" value="Urease metallochaperone UreE, N-terminal domain"/>
    <property type="match status" value="2"/>
</dbReference>
<evidence type="ECO:0000313" key="13">
    <source>
        <dbReference type="EMBL" id="ODQ61873.1"/>
    </source>
</evidence>
<dbReference type="OrthoDB" id="10256793at2759"/>
<dbReference type="GO" id="GO:0009408">
    <property type="term" value="P:response to heat"/>
    <property type="evidence" value="ECO:0007669"/>
    <property type="project" value="EnsemblFungi"/>
</dbReference>
<dbReference type="GO" id="GO:0042026">
    <property type="term" value="P:protein refolding"/>
    <property type="evidence" value="ECO:0007669"/>
    <property type="project" value="EnsemblFungi"/>
</dbReference>
<dbReference type="EMBL" id="KV454208">
    <property type="protein sequence ID" value="ODQ61873.1"/>
    <property type="molecule type" value="Genomic_DNA"/>
</dbReference>
<evidence type="ECO:0000256" key="8">
    <source>
        <dbReference type="ARBA" id="ARBA00023186"/>
    </source>
</evidence>
<dbReference type="SUPFAM" id="SSF49493">
    <property type="entry name" value="HSP40/DnaJ peptide-binding domain"/>
    <property type="match status" value="2"/>
</dbReference>
<evidence type="ECO:0000256" key="2">
    <source>
        <dbReference type="ARBA" id="ARBA00022723"/>
    </source>
</evidence>
<evidence type="ECO:0000259" key="11">
    <source>
        <dbReference type="PROSITE" id="PS50076"/>
    </source>
</evidence>
<dbReference type="InterPro" id="IPR001623">
    <property type="entry name" value="DnaJ_domain"/>
</dbReference>
<dbReference type="GeneID" id="30198601"/>